<keyword evidence="1" id="KW-0812">Transmembrane</keyword>
<dbReference type="PANTHER" id="PTHR30273">
    <property type="entry name" value="PERIPLASMIC SIGNAL SENSOR AND SIGMA FACTOR ACTIVATOR FECR-RELATED"/>
    <property type="match status" value="1"/>
</dbReference>
<reference evidence="4 5" key="1">
    <citation type="submission" date="2018-08" db="EMBL/GenBank/DDBJ databases">
        <title>Genomic Encyclopedia of Type Strains, Phase IV (KMG-IV): sequencing the most valuable type-strain genomes for metagenomic binning, comparative biology and taxonomic classification.</title>
        <authorList>
            <person name="Goeker M."/>
        </authorList>
    </citation>
    <scope>NUCLEOTIDE SEQUENCE [LARGE SCALE GENOMIC DNA]</scope>
    <source>
        <strain evidence="4 5">DSM 25527</strain>
    </source>
</reference>
<gene>
    <name evidence="4" type="ORF">DFR49_0538</name>
</gene>
<evidence type="ECO:0000256" key="1">
    <source>
        <dbReference type="SAM" id="Phobius"/>
    </source>
</evidence>
<evidence type="ECO:0000259" key="2">
    <source>
        <dbReference type="Pfam" id="PF04773"/>
    </source>
</evidence>
<evidence type="ECO:0000313" key="5">
    <source>
        <dbReference type="Proteomes" id="UP000266568"/>
    </source>
</evidence>
<dbReference type="OrthoDB" id="9798846at2"/>
<feature type="transmembrane region" description="Helical" evidence="1">
    <location>
        <begin position="95"/>
        <end position="115"/>
    </location>
</feature>
<dbReference type="Gene3D" id="2.60.120.1440">
    <property type="match status" value="1"/>
</dbReference>
<dbReference type="RefSeq" id="WP_004211543.1">
    <property type="nucleotide sequence ID" value="NZ_QXDC01000002.1"/>
</dbReference>
<keyword evidence="1" id="KW-1133">Transmembrane helix</keyword>
<comment type="caution">
    <text evidence="4">The sequence shown here is derived from an EMBL/GenBank/DDBJ whole genome shotgun (WGS) entry which is preliminary data.</text>
</comment>
<dbReference type="AlphaFoldDB" id="A0A397PDK5"/>
<dbReference type="PANTHER" id="PTHR30273:SF2">
    <property type="entry name" value="PROTEIN FECR"/>
    <property type="match status" value="1"/>
</dbReference>
<feature type="domain" description="FecR N-terminal" evidence="3">
    <location>
        <begin position="19"/>
        <end position="60"/>
    </location>
</feature>
<dbReference type="EMBL" id="QXDC01000002">
    <property type="protein sequence ID" value="RIA46009.1"/>
    <property type="molecule type" value="Genomic_DNA"/>
</dbReference>
<evidence type="ECO:0000259" key="3">
    <source>
        <dbReference type="Pfam" id="PF16220"/>
    </source>
</evidence>
<dbReference type="InterPro" id="IPR006860">
    <property type="entry name" value="FecR"/>
</dbReference>
<feature type="domain" description="FecR protein" evidence="2">
    <location>
        <begin position="123"/>
        <end position="214"/>
    </location>
</feature>
<protein>
    <submittedName>
        <fullName evidence="4">FecR family protein</fullName>
    </submittedName>
</protein>
<name>A0A397PDK5_9SPHN</name>
<dbReference type="Proteomes" id="UP000266568">
    <property type="component" value="Unassembled WGS sequence"/>
</dbReference>
<accession>A0A397PDK5</accession>
<dbReference type="Pfam" id="PF16220">
    <property type="entry name" value="DUF4880"/>
    <property type="match status" value="1"/>
</dbReference>
<proteinExistence type="predicted"/>
<evidence type="ECO:0000313" key="4">
    <source>
        <dbReference type="EMBL" id="RIA46009.1"/>
    </source>
</evidence>
<dbReference type="InterPro" id="IPR032623">
    <property type="entry name" value="FecR_N"/>
</dbReference>
<dbReference type="GO" id="GO:0016989">
    <property type="term" value="F:sigma factor antagonist activity"/>
    <property type="evidence" value="ECO:0007669"/>
    <property type="project" value="TreeGrafter"/>
</dbReference>
<keyword evidence="1" id="KW-0472">Membrane</keyword>
<dbReference type="Pfam" id="PF04773">
    <property type="entry name" value="FecR"/>
    <property type="match status" value="1"/>
</dbReference>
<dbReference type="PIRSF" id="PIRSF018266">
    <property type="entry name" value="FecR"/>
    <property type="match status" value="1"/>
</dbReference>
<organism evidence="4 5">
    <name type="scientific">Hephaestia caeni</name>
    <dbReference type="NCBI Taxonomy" id="645617"/>
    <lineage>
        <taxon>Bacteria</taxon>
        <taxon>Pseudomonadati</taxon>
        <taxon>Pseudomonadota</taxon>
        <taxon>Alphaproteobacteria</taxon>
        <taxon>Sphingomonadales</taxon>
        <taxon>Sphingomonadaceae</taxon>
        <taxon>Hephaestia</taxon>
    </lineage>
</organism>
<keyword evidence="5" id="KW-1185">Reference proteome</keyword>
<sequence>MSAGRNTDSMEADRRRANRAASEWAILLQEDPDDQALRAQFAAWLDEASLNKDAWAETQRITHVIRTSPPVHASRWRKKNFSILPFARSTKRQRAGIAAIAAAACLAIVVAPGMFVNLRADATSGTAELRSISLADGSTMILAPQSAVAFDVNKGGERKVQLLKGRAWFEVAPDRDHPFRVVAADTTTTVLGTAFEVTSGHRQVSVAVRNGTVRVACSDQPERAEKLTVGDALDLTCEESSALRKKVDPLRIAAWTDHQVIASDRPVREVIEALKPWHSGLILTYGDGLDTRRVTGAYDVRQADKVLQALAQSHDISVRNLTPWITVISAE</sequence>
<dbReference type="InterPro" id="IPR012373">
    <property type="entry name" value="Ferrdict_sens_TM"/>
</dbReference>